<evidence type="ECO:0000256" key="1">
    <source>
        <dbReference type="SAM" id="MobiDB-lite"/>
    </source>
</evidence>
<dbReference type="InterPro" id="IPR052516">
    <property type="entry name" value="N-heterocyclic_Hydroxylase"/>
</dbReference>
<evidence type="ECO:0000313" key="3">
    <source>
        <dbReference type="EMBL" id="GGD40436.1"/>
    </source>
</evidence>
<protein>
    <submittedName>
        <fullName evidence="3">Exported oxidoreductase subunit</fullName>
    </submittedName>
</protein>
<gene>
    <name evidence="3" type="ORF">GCM10010989_13150</name>
</gene>
<dbReference type="PIRSF" id="PIRSF036389">
    <property type="entry name" value="IOR_B"/>
    <property type="match status" value="1"/>
</dbReference>
<dbReference type="OrthoDB" id="9767994at2"/>
<dbReference type="PANTHER" id="PTHR47495:SF1">
    <property type="entry name" value="BLL3820 PROTEIN"/>
    <property type="match status" value="1"/>
</dbReference>
<dbReference type="InterPro" id="IPR012368">
    <property type="entry name" value="OxRdtase_Mopterin-bd_su_IorB"/>
</dbReference>
<reference evidence="3 4" key="1">
    <citation type="journal article" date="2014" name="Int. J. Syst. Evol. Microbiol.">
        <title>Complete genome sequence of Corynebacterium casei LMG S-19264T (=DSM 44701T), isolated from a smear-ripened cheese.</title>
        <authorList>
            <consortium name="US DOE Joint Genome Institute (JGI-PGF)"/>
            <person name="Walter F."/>
            <person name="Albersmeier A."/>
            <person name="Kalinowski J."/>
            <person name="Ruckert C."/>
        </authorList>
    </citation>
    <scope>NUCLEOTIDE SEQUENCE [LARGE SCALE GENOMIC DNA]</scope>
    <source>
        <strain evidence="3 4">CGMCC 1.15358</strain>
    </source>
</reference>
<name>A0A916YDI0_9SPHN</name>
<dbReference type="Pfam" id="PF02738">
    <property type="entry name" value="MoCoBD_1"/>
    <property type="match status" value="1"/>
</dbReference>
<dbReference type="SMART" id="SM01008">
    <property type="entry name" value="Ald_Xan_dh_C"/>
    <property type="match status" value="1"/>
</dbReference>
<dbReference type="InterPro" id="IPR000674">
    <property type="entry name" value="Ald_Oxase/Xan_DH_a/b"/>
</dbReference>
<dbReference type="EMBL" id="BMIO01000003">
    <property type="protein sequence ID" value="GGD40436.1"/>
    <property type="molecule type" value="Genomic_DNA"/>
</dbReference>
<feature type="compositionally biased region" description="Acidic residues" evidence="1">
    <location>
        <begin position="784"/>
        <end position="795"/>
    </location>
</feature>
<feature type="domain" description="Aldehyde oxidase/xanthine dehydrogenase a/b hammerhead" evidence="2">
    <location>
        <begin position="240"/>
        <end position="318"/>
    </location>
</feature>
<dbReference type="RefSeq" id="WP_066763474.1">
    <property type="nucleotide sequence ID" value="NZ_BMIO01000003.1"/>
</dbReference>
<proteinExistence type="predicted"/>
<accession>A0A916YDI0</accession>
<dbReference type="SUPFAM" id="SSF56003">
    <property type="entry name" value="Molybdenum cofactor-binding domain"/>
    <property type="match status" value="2"/>
</dbReference>
<dbReference type="AlphaFoldDB" id="A0A916YDI0"/>
<feature type="compositionally biased region" description="Low complexity" evidence="1">
    <location>
        <begin position="772"/>
        <end position="783"/>
    </location>
</feature>
<dbReference type="GO" id="GO:0016491">
    <property type="term" value="F:oxidoreductase activity"/>
    <property type="evidence" value="ECO:0007669"/>
    <property type="project" value="InterPro"/>
</dbReference>
<dbReference type="InterPro" id="IPR046867">
    <property type="entry name" value="AldOxase/xan_DH_MoCoBD2"/>
</dbReference>
<dbReference type="Pfam" id="PF20256">
    <property type="entry name" value="MoCoBD_2"/>
    <property type="match status" value="1"/>
</dbReference>
<keyword evidence="4" id="KW-1185">Reference proteome</keyword>
<dbReference type="InterPro" id="IPR037165">
    <property type="entry name" value="AldOxase/xan_DH_Mopterin-bd_sf"/>
</dbReference>
<dbReference type="Gene3D" id="3.30.365.10">
    <property type="entry name" value="Aldehyde oxidase/xanthine dehydrogenase, molybdopterin binding domain"/>
    <property type="match status" value="3"/>
</dbReference>
<comment type="caution">
    <text evidence="3">The sequence shown here is derived from an EMBL/GenBank/DDBJ whole genome shotgun (WGS) entry which is preliminary data.</text>
</comment>
<feature type="region of interest" description="Disordered" evidence="1">
    <location>
        <begin position="756"/>
        <end position="803"/>
    </location>
</feature>
<dbReference type="InterPro" id="IPR006311">
    <property type="entry name" value="TAT_signal"/>
</dbReference>
<dbReference type="PROSITE" id="PS51318">
    <property type="entry name" value="TAT"/>
    <property type="match status" value="1"/>
</dbReference>
<sequence>MKVSRRKLLIGAAAGGGLIAAYALLPRDYPVPLSAGEDEQAFNAWIKINRSGVVTIAVPQLEMGQGITTLLPRIAAEELGADWRQVAVEPAAISPAYADPVLAARWGGLRDTWLPSFADDPDDFLAKNFANQTRLMATADGTAIAAYEMPIREAAAGVRAVLAMAAAERWDVAFEECEARDGFIVHGDKQLRFGELADEAAEFSAPSPPILRPDPASDASPDLSAEVGTYPRLDGPSKVDGSFRFSGDIRLPGMVFAAIAHGPLATSQLDTFNGDAGRGVTGYIARVEGASWLAAVGSSQWAAEKALRLMKPLFKATRGLPDDTTIAEGLERALAEGTPEIMFQRGETEVALEGLGVVEARYTIAPALHGTIETATATARFQSGRLEIWAAAQAPEQAREQAAAAVGLPVEDVVLYPVGAGGSFDARLEYRIVREAAAIARAVGRPVQLTYSRWQEHLTALPRPPAVAEVKAITGPQGTVHAWHSRFACQPGAHEMYARLFEGLTPERALDASDGKHDPANLFGMAPPYAIDNVTVESLSADTGLPAGRMRGNAEARACFVTESFMDEVAGAAGEEPLAYRMAMLGGNPRMAECLQGAAQLGEWDGGGEGTAQGIACWQMVDPAGREGGGGRIAVVVRARPGENGVEVSSIAAWCDIGRILHYELALQQIEGGLLFGMNQALGMGVTYKGGLPQEQTLGALRLAGLSRIPEISVGFAQNDAPPFDPGEIGMVAVAPAIANALRSATGTRFRELPIPLGRTTLAPTPPPSETPAPEVTEAASETDGIDMPEAEPSELPDGTMAD</sequence>
<evidence type="ECO:0000313" key="4">
    <source>
        <dbReference type="Proteomes" id="UP000598997"/>
    </source>
</evidence>
<dbReference type="PANTHER" id="PTHR47495">
    <property type="entry name" value="ALDEHYDE DEHYDROGENASE"/>
    <property type="match status" value="1"/>
</dbReference>
<dbReference type="InterPro" id="IPR008274">
    <property type="entry name" value="AldOxase/xan_DH_MoCoBD1"/>
</dbReference>
<organism evidence="3 4">
    <name type="scientific">Croceicoccus pelagius</name>
    <dbReference type="NCBI Taxonomy" id="1703341"/>
    <lineage>
        <taxon>Bacteria</taxon>
        <taxon>Pseudomonadati</taxon>
        <taxon>Pseudomonadota</taxon>
        <taxon>Alphaproteobacteria</taxon>
        <taxon>Sphingomonadales</taxon>
        <taxon>Erythrobacteraceae</taxon>
        <taxon>Croceicoccus</taxon>
    </lineage>
</organism>
<dbReference type="Proteomes" id="UP000598997">
    <property type="component" value="Unassembled WGS sequence"/>
</dbReference>
<dbReference type="Gene3D" id="3.90.1170.50">
    <property type="entry name" value="Aldehyde oxidase/xanthine dehydrogenase, a/b hammerhead"/>
    <property type="match status" value="1"/>
</dbReference>
<evidence type="ECO:0000259" key="2">
    <source>
        <dbReference type="SMART" id="SM01008"/>
    </source>
</evidence>